<reference evidence="1 2" key="1">
    <citation type="submission" date="2019-03" db="EMBL/GenBank/DDBJ databases">
        <title>Draft genome of Gammaproteobacteria bacterium LSUCC0057, a member of the SAR92 clade.</title>
        <authorList>
            <person name="Lanclos V.C."/>
            <person name="Doiron C."/>
            <person name="Henson M.W."/>
            <person name="Thrash J.C."/>
        </authorList>
    </citation>
    <scope>NUCLEOTIDE SEQUENCE [LARGE SCALE GENOMIC DNA]</scope>
    <source>
        <strain evidence="1 2">LSUCC0057</strain>
    </source>
</reference>
<gene>
    <name evidence="1" type="ORF">E3W66_01725</name>
</gene>
<evidence type="ECO:0000313" key="1">
    <source>
        <dbReference type="EMBL" id="TFH69325.1"/>
    </source>
</evidence>
<evidence type="ECO:0000313" key="2">
    <source>
        <dbReference type="Proteomes" id="UP000298133"/>
    </source>
</evidence>
<dbReference type="SUPFAM" id="SSF46626">
    <property type="entry name" value="Cytochrome c"/>
    <property type="match status" value="1"/>
</dbReference>
<dbReference type="Proteomes" id="UP000298133">
    <property type="component" value="Unassembled WGS sequence"/>
</dbReference>
<dbReference type="GO" id="GO:0009055">
    <property type="term" value="F:electron transfer activity"/>
    <property type="evidence" value="ECO:0007669"/>
    <property type="project" value="InterPro"/>
</dbReference>
<comment type="caution">
    <text evidence="1">The sequence shown here is derived from an EMBL/GenBank/DDBJ whole genome shotgun (WGS) entry which is preliminary data.</text>
</comment>
<proteinExistence type="predicted"/>
<sequence>MLCQGCHIPTGEGGRGVPNMNNQVGYFLHLPAGREYLVRVPGSANSALNDERLTELLNWTLLEFGGSSLAADWQPYSVAEVTAARQQPLFEVIEFRAQLVEQLQQANYPIDP</sequence>
<dbReference type="EMBL" id="SPIA01000001">
    <property type="protein sequence ID" value="TFH69325.1"/>
    <property type="molecule type" value="Genomic_DNA"/>
</dbReference>
<accession>A0A4Y8UKL4</accession>
<protein>
    <submittedName>
        <fullName evidence="1">Cytochrome c, class I</fullName>
    </submittedName>
</protein>
<dbReference type="InterPro" id="IPR036909">
    <property type="entry name" value="Cyt_c-like_dom_sf"/>
</dbReference>
<name>A0A4Y8UKL4_9GAMM</name>
<dbReference type="OrthoDB" id="9811281at2"/>
<dbReference type="AlphaFoldDB" id="A0A4Y8UKL4"/>
<dbReference type="GO" id="GO:0020037">
    <property type="term" value="F:heme binding"/>
    <property type="evidence" value="ECO:0007669"/>
    <property type="project" value="InterPro"/>
</dbReference>
<keyword evidence="2" id="KW-1185">Reference proteome</keyword>
<organism evidence="1 2">
    <name type="scientific">Gammaproteobacteria bacterium LSUCC0057</name>
    <dbReference type="NCBI Taxonomy" id="2559237"/>
    <lineage>
        <taxon>Bacteria</taxon>
        <taxon>Pseudomonadati</taxon>
        <taxon>Pseudomonadota</taxon>
        <taxon>Gammaproteobacteria</taxon>
        <taxon>Cellvibrionales</taxon>
        <taxon>Porticoccaceae</taxon>
        <taxon>SAR92 clade</taxon>
    </lineage>
</organism>